<gene>
    <name evidence="3" type="ORF">AQJ54_39345</name>
</gene>
<proteinExistence type="predicted"/>
<dbReference type="SUPFAM" id="SSF53098">
    <property type="entry name" value="Ribonuclease H-like"/>
    <property type="match status" value="1"/>
</dbReference>
<protein>
    <recommendedName>
        <fullName evidence="2">Integrase catalytic domain-containing protein</fullName>
    </recommendedName>
</protein>
<dbReference type="InterPro" id="IPR001584">
    <property type="entry name" value="Integrase_cat-core"/>
</dbReference>
<dbReference type="GO" id="GO:0015074">
    <property type="term" value="P:DNA integration"/>
    <property type="evidence" value="ECO:0007669"/>
    <property type="project" value="InterPro"/>
</dbReference>
<dbReference type="Pfam" id="PF00665">
    <property type="entry name" value="rve"/>
    <property type="match status" value="1"/>
</dbReference>
<evidence type="ECO:0000256" key="1">
    <source>
        <dbReference type="SAM" id="MobiDB-lite"/>
    </source>
</evidence>
<name>A0A101RPP9_9ACTN</name>
<dbReference type="InterPro" id="IPR012337">
    <property type="entry name" value="RNaseH-like_sf"/>
</dbReference>
<dbReference type="Proteomes" id="UP000054375">
    <property type="component" value="Unassembled WGS sequence"/>
</dbReference>
<feature type="compositionally biased region" description="Polar residues" evidence="1">
    <location>
        <begin position="30"/>
        <end position="39"/>
    </location>
</feature>
<reference evidence="3 4" key="1">
    <citation type="submission" date="2015-10" db="EMBL/GenBank/DDBJ databases">
        <title>Draft genome sequence of Streptomyces griseorubiginosus DSM 40469, type strain for the species Streptomyces griseorubiginosus.</title>
        <authorList>
            <person name="Ruckert C."/>
            <person name="Winkler A."/>
            <person name="Kalinowski J."/>
            <person name="Kampfer P."/>
            <person name="Glaeser S."/>
        </authorList>
    </citation>
    <scope>NUCLEOTIDE SEQUENCE [LARGE SCALE GENOMIC DNA]</scope>
    <source>
        <strain evidence="3 4">DSM 40469</strain>
    </source>
</reference>
<keyword evidence="4" id="KW-1185">Reference proteome</keyword>
<dbReference type="EMBL" id="LMWV01000036">
    <property type="protein sequence ID" value="KUN59507.1"/>
    <property type="molecule type" value="Genomic_DNA"/>
</dbReference>
<dbReference type="GO" id="GO:0003676">
    <property type="term" value="F:nucleic acid binding"/>
    <property type="evidence" value="ECO:0007669"/>
    <property type="project" value="InterPro"/>
</dbReference>
<organism evidence="3 4">
    <name type="scientific">Streptomyces griseorubiginosus</name>
    <dbReference type="NCBI Taxonomy" id="67304"/>
    <lineage>
        <taxon>Bacteria</taxon>
        <taxon>Bacillati</taxon>
        <taxon>Actinomycetota</taxon>
        <taxon>Actinomycetes</taxon>
        <taxon>Kitasatosporales</taxon>
        <taxon>Streptomycetaceae</taxon>
        <taxon>Streptomyces</taxon>
    </lineage>
</organism>
<dbReference type="InterPro" id="IPR036397">
    <property type="entry name" value="RNaseH_sf"/>
</dbReference>
<comment type="caution">
    <text evidence="3">The sequence shown here is derived from an EMBL/GenBank/DDBJ whole genome shotgun (WGS) entry which is preliminary data.</text>
</comment>
<sequence length="179" mass="19733">MRVFGPSVADPVALGERALQQDEVRVGLAQDSQQSQTAAGTAPGAEGRHTRTGTGYVYLHTALEDHSRLAHSEDLPDEIAATSATFPQRATAWFATRDITVERVLTDDTWAYSKNTWRQTCHELSISPGWIRPWLPRTDGLTLPPRPPLTSACSRRRRCCPREHVATELSMDINDAVAG</sequence>
<evidence type="ECO:0000313" key="3">
    <source>
        <dbReference type="EMBL" id="KUN59507.1"/>
    </source>
</evidence>
<dbReference type="Gene3D" id="3.30.420.10">
    <property type="entry name" value="Ribonuclease H-like superfamily/Ribonuclease H"/>
    <property type="match status" value="1"/>
</dbReference>
<feature type="region of interest" description="Disordered" evidence="1">
    <location>
        <begin position="26"/>
        <end position="51"/>
    </location>
</feature>
<feature type="domain" description="Integrase catalytic" evidence="2">
    <location>
        <begin position="52"/>
        <end position="134"/>
    </location>
</feature>
<dbReference type="AlphaFoldDB" id="A0A101RPP9"/>
<accession>A0A101RPP9</accession>
<evidence type="ECO:0000259" key="2">
    <source>
        <dbReference type="Pfam" id="PF00665"/>
    </source>
</evidence>
<evidence type="ECO:0000313" key="4">
    <source>
        <dbReference type="Proteomes" id="UP000054375"/>
    </source>
</evidence>